<dbReference type="PANTHER" id="PTHR31170:SF17">
    <property type="match status" value="1"/>
</dbReference>
<gene>
    <name evidence="2" type="ORF">CMV_017581</name>
</gene>
<dbReference type="Pfam" id="PF03140">
    <property type="entry name" value="DUF247"/>
    <property type="match status" value="1"/>
</dbReference>
<name>A0A8J4VH16_9ROSI</name>
<sequence>MAVNGGRNDIVRIDIERLVSSTKDASMSPKCCIFKTPIILRRINEQAYVPDAFSIGPFHYGDRKLRDTQSIKIKYFKGLISRSHFREQILRNLIDSVMEVEKEARECYAWPADCVMEVEKGACECYAWPIDYEPNDFVKILVIDGCFIIELLRKEAYPNLREEDDPIFTKFCMKKFLLHDLILLENQVPWMVLTRLFNLTTGPEYRHPLFKLAIKFFSSIFSLSPPAIHCTCIEDIKHIPDLLRKWMISFHEEVEGSPLSLETIPSATSLDEAGIKLIMRESRSILDIKFDKGVLEIPSLLINDTTETAFRNLISFEQCYPKCPARITSYAIFIDRLINRAKDAELLGERKIIENWLSPDDAVQFFNKLYLNTHINENYYQSLSRNLNIYCTNSWPKWRAALVRNYFSTPWAILSTMAAVILLILSFLQTWYTII</sequence>
<dbReference type="Proteomes" id="UP000737018">
    <property type="component" value="Unassembled WGS sequence"/>
</dbReference>
<keyword evidence="1" id="KW-0812">Transmembrane</keyword>
<keyword evidence="3" id="KW-1185">Reference proteome</keyword>
<accession>A0A8J4VH16</accession>
<feature type="transmembrane region" description="Helical" evidence="1">
    <location>
        <begin position="411"/>
        <end position="434"/>
    </location>
</feature>
<proteinExistence type="predicted"/>
<dbReference type="InterPro" id="IPR004158">
    <property type="entry name" value="DUF247_pln"/>
</dbReference>
<dbReference type="AlphaFoldDB" id="A0A8J4VH16"/>
<dbReference type="EMBL" id="JRKL02002832">
    <property type="protein sequence ID" value="KAF3957402.1"/>
    <property type="molecule type" value="Genomic_DNA"/>
</dbReference>
<dbReference type="PANTHER" id="PTHR31170">
    <property type="entry name" value="BNAC04G53230D PROTEIN"/>
    <property type="match status" value="1"/>
</dbReference>
<evidence type="ECO:0000313" key="3">
    <source>
        <dbReference type="Proteomes" id="UP000737018"/>
    </source>
</evidence>
<dbReference type="OrthoDB" id="591587at2759"/>
<keyword evidence="1" id="KW-0472">Membrane</keyword>
<organism evidence="2 3">
    <name type="scientific">Castanea mollissima</name>
    <name type="common">Chinese chestnut</name>
    <dbReference type="NCBI Taxonomy" id="60419"/>
    <lineage>
        <taxon>Eukaryota</taxon>
        <taxon>Viridiplantae</taxon>
        <taxon>Streptophyta</taxon>
        <taxon>Embryophyta</taxon>
        <taxon>Tracheophyta</taxon>
        <taxon>Spermatophyta</taxon>
        <taxon>Magnoliopsida</taxon>
        <taxon>eudicotyledons</taxon>
        <taxon>Gunneridae</taxon>
        <taxon>Pentapetalae</taxon>
        <taxon>rosids</taxon>
        <taxon>fabids</taxon>
        <taxon>Fagales</taxon>
        <taxon>Fagaceae</taxon>
        <taxon>Castanea</taxon>
    </lineage>
</organism>
<evidence type="ECO:0000313" key="2">
    <source>
        <dbReference type="EMBL" id="KAF3957402.1"/>
    </source>
</evidence>
<protein>
    <submittedName>
        <fullName evidence="2">Uncharacterized protein</fullName>
    </submittedName>
</protein>
<comment type="caution">
    <text evidence="2">The sequence shown here is derived from an EMBL/GenBank/DDBJ whole genome shotgun (WGS) entry which is preliminary data.</text>
</comment>
<keyword evidence="1" id="KW-1133">Transmembrane helix</keyword>
<evidence type="ECO:0000256" key="1">
    <source>
        <dbReference type="SAM" id="Phobius"/>
    </source>
</evidence>
<reference evidence="2" key="1">
    <citation type="submission" date="2020-03" db="EMBL/GenBank/DDBJ databases">
        <title>Castanea mollissima Vanexum genome sequencing.</title>
        <authorList>
            <person name="Staton M."/>
        </authorList>
    </citation>
    <scope>NUCLEOTIDE SEQUENCE</scope>
    <source>
        <tissue evidence="2">Leaf</tissue>
    </source>
</reference>